<comment type="caution">
    <text evidence="2">The sequence shown here is derived from an EMBL/GenBank/DDBJ whole genome shotgun (WGS) entry which is preliminary data.</text>
</comment>
<reference evidence="2 3" key="1">
    <citation type="journal article" date="2013" name="Nature">
        <title>Anaerobic oxidation of methane coupled to nitrate reduction in a novel archaeal lineage.</title>
        <authorList>
            <person name="Haroon M.F."/>
            <person name="Hu S."/>
            <person name="Shi Y."/>
            <person name="Imelfort M."/>
            <person name="Keller J."/>
            <person name="Hugenholtz P."/>
            <person name="Yuan Z."/>
            <person name="Tyson G.W."/>
        </authorList>
    </citation>
    <scope>NUCLEOTIDE SEQUENCE [LARGE SCALE GENOMIC DNA]</scope>
    <source>
        <strain evidence="2 3">ANME-2d</strain>
    </source>
</reference>
<accession>A0A062UY39</accession>
<dbReference type="AlphaFoldDB" id="A0A062UY39"/>
<protein>
    <submittedName>
        <fullName evidence="2">Putative DNA binding protein</fullName>
    </submittedName>
</protein>
<dbReference type="RefSeq" id="WP_048090885.1">
    <property type="nucleotide sequence ID" value="NZ_JMIY01000004.1"/>
</dbReference>
<keyword evidence="3" id="KW-1185">Reference proteome</keyword>
<evidence type="ECO:0000259" key="1">
    <source>
        <dbReference type="Pfam" id="PF04967"/>
    </source>
</evidence>
<gene>
    <name evidence="2" type="ORF">ANME2D_01926</name>
</gene>
<organism evidence="2 3">
    <name type="scientific">Candidatus Methanoperedens nitratireducens</name>
    <dbReference type="NCBI Taxonomy" id="1392998"/>
    <lineage>
        <taxon>Archaea</taxon>
        <taxon>Methanobacteriati</taxon>
        <taxon>Methanobacteriota</taxon>
        <taxon>Stenosarchaea group</taxon>
        <taxon>Methanomicrobia</taxon>
        <taxon>Methanosarcinales</taxon>
        <taxon>ANME-2 cluster</taxon>
        <taxon>Candidatus Methanoperedentaceae</taxon>
        <taxon>Candidatus Methanoperedens</taxon>
    </lineage>
</organism>
<name>A0A062UY39_9EURY</name>
<evidence type="ECO:0000313" key="3">
    <source>
        <dbReference type="Proteomes" id="UP000027153"/>
    </source>
</evidence>
<dbReference type="EMBL" id="JMIY01000004">
    <property type="protein sequence ID" value="KCZ71871.1"/>
    <property type="molecule type" value="Genomic_DNA"/>
</dbReference>
<dbReference type="PANTHER" id="PTHR34236:SF1">
    <property type="entry name" value="DIMETHYL SULFOXIDE REDUCTASE TRANSCRIPTIONAL ACTIVATOR"/>
    <property type="match status" value="1"/>
</dbReference>
<sequence>MRWATLLLKIPENWMTDLVINDSIKIEKIQVLNCRPYKYRGGTGIVKIISKGNNVNDIYNFINNHENVLKSNFHQISDKILIGEITLEKCSACIALNKSECFMISAQSKLNCIQWVVAGEQNKDIYDLLDYLKNYGCEARLIKISSPDTFNITDRQKDILRYAFCHGYFENPKKILLKDISKVFNITASTASDILKSGQRKIFTDYFSE</sequence>
<feature type="domain" description="HTH bat-type" evidence="1">
    <location>
        <begin position="152"/>
        <end position="204"/>
    </location>
</feature>
<dbReference type="Proteomes" id="UP000027153">
    <property type="component" value="Unassembled WGS sequence"/>
</dbReference>
<dbReference type="InterPro" id="IPR007050">
    <property type="entry name" value="HTH_bacterioopsin"/>
</dbReference>
<proteinExistence type="predicted"/>
<dbReference type="OrthoDB" id="165911at2157"/>
<evidence type="ECO:0000313" key="2">
    <source>
        <dbReference type="EMBL" id="KCZ71871.1"/>
    </source>
</evidence>
<dbReference type="PANTHER" id="PTHR34236">
    <property type="entry name" value="DIMETHYL SULFOXIDE REDUCTASE TRANSCRIPTIONAL ACTIVATOR"/>
    <property type="match status" value="1"/>
</dbReference>
<dbReference type="Pfam" id="PF04967">
    <property type="entry name" value="HTH_10"/>
    <property type="match status" value="1"/>
</dbReference>